<comment type="similarity">
    <text evidence="2">Belongs to the EMC4 family.</text>
</comment>
<sequence length="162" mass="17681">MSSWSIDYTSINSPLKKPANPVGFEPSALQHRNGTKSVRPVTSHDDVALKIKRAWDVAMGPAKTIPMNAIMIYMSGNGVQIFSVMITVMLFITPIKAIMSLGQRSKQPGADLLVSKLTFIGLHLLTICLGVYKINAMGLLPTTTSDMLAFLPHKHVQEYAAL</sequence>
<organism evidence="10">
    <name type="scientific">Absidia glauca</name>
    <name type="common">Pin mould</name>
    <dbReference type="NCBI Taxonomy" id="4829"/>
    <lineage>
        <taxon>Eukaryota</taxon>
        <taxon>Fungi</taxon>
        <taxon>Fungi incertae sedis</taxon>
        <taxon>Mucoromycota</taxon>
        <taxon>Mucoromycotina</taxon>
        <taxon>Mucoromycetes</taxon>
        <taxon>Mucorales</taxon>
        <taxon>Cunninghamellaceae</taxon>
        <taxon>Absidia</taxon>
    </lineage>
</organism>
<evidence type="ECO:0000313" key="10">
    <source>
        <dbReference type="EMBL" id="SAL97773.1"/>
    </source>
</evidence>
<dbReference type="Pfam" id="PF06417">
    <property type="entry name" value="EMC4"/>
    <property type="match status" value="1"/>
</dbReference>
<accession>A0A163J8L0</accession>
<dbReference type="OMA" id="IPMNFFM"/>
<gene>
    <name evidence="10" type="primary">ABSGL_03282.1 scaffold 4286</name>
</gene>
<comment type="subcellular location">
    <subcellularLocation>
        <location evidence="1">Endoplasmic reticulum membrane</location>
        <topology evidence="1">Multi-pass membrane protein</topology>
    </subcellularLocation>
</comment>
<evidence type="ECO:0000256" key="3">
    <source>
        <dbReference type="ARBA" id="ARBA00020820"/>
    </source>
</evidence>
<evidence type="ECO:0000256" key="9">
    <source>
        <dbReference type="SAM" id="Phobius"/>
    </source>
</evidence>
<dbReference type="EMBL" id="LT551915">
    <property type="protein sequence ID" value="SAL97773.1"/>
    <property type="molecule type" value="Genomic_DNA"/>
</dbReference>
<proteinExistence type="inferred from homology"/>
<feature type="transmembrane region" description="Helical" evidence="9">
    <location>
        <begin position="113"/>
        <end position="132"/>
    </location>
</feature>
<dbReference type="FunCoup" id="A0A163J8L0">
    <property type="interactions" value="421"/>
</dbReference>
<keyword evidence="4 9" id="KW-0812">Transmembrane</keyword>
<dbReference type="STRING" id="4829.A0A163J8L0"/>
<protein>
    <recommendedName>
        <fullName evidence="3">ER membrane protein complex subunit 4</fullName>
    </recommendedName>
</protein>
<keyword evidence="7 9" id="KW-0472">Membrane</keyword>
<keyword evidence="5" id="KW-0256">Endoplasmic reticulum</keyword>
<dbReference type="GO" id="GO:0005789">
    <property type="term" value="C:endoplasmic reticulum membrane"/>
    <property type="evidence" value="ECO:0007669"/>
    <property type="project" value="UniProtKB-SubCell"/>
</dbReference>
<evidence type="ECO:0000256" key="8">
    <source>
        <dbReference type="SAM" id="MobiDB-lite"/>
    </source>
</evidence>
<evidence type="ECO:0000256" key="6">
    <source>
        <dbReference type="ARBA" id="ARBA00022989"/>
    </source>
</evidence>
<dbReference type="InterPro" id="IPR009445">
    <property type="entry name" value="TMEM85/Emc4"/>
</dbReference>
<dbReference type="PANTHER" id="PTHR19315">
    <property type="entry name" value="ER MEMBRANE PROTEIN COMPLEX SUBUNIT 4"/>
    <property type="match status" value="1"/>
</dbReference>
<dbReference type="InParanoid" id="A0A163J8L0"/>
<evidence type="ECO:0000256" key="2">
    <source>
        <dbReference type="ARBA" id="ARBA00007715"/>
    </source>
</evidence>
<evidence type="ECO:0000256" key="1">
    <source>
        <dbReference type="ARBA" id="ARBA00004477"/>
    </source>
</evidence>
<keyword evidence="11" id="KW-1185">Reference proteome</keyword>
<evidence type="ECO:0000256" key="5">
    <source>
        <dbReference type="ARBA" id="ARBA00022824"/>
    </source>
</evidence>
<dbReference type="AlphaFoldDB" id="A0A163J8L0"/>
<dbReference type="OrthoDB" id="369569at2759"/>
<evidence type="ECO:0000313" key="11">
    <source>
        <dbReference type="Proteomes" id="UP000078561"/>
    </source>
</evidence>
<evidence type="ECO:0000256" key="4">
    <source>
        <dbReference type="ARBA" id="ARBA00022692"/>
    </source>
</evidence>
<name>A0A163J8L0_ABSGL</name>
<evidence type="ECO:0000256" key="7">
    <source>
        <dbReference type="ARBA" id="ARBA00023136"/>
    </source>
</evidence>
<feature type="transmembrane region" description="Helical" evidence="9">
    <location>
        <begin position="70"/>
        <end position="92"/>
    </location>
</feature>
<keyword evidence="6 9" id="KW-1133">Transmembrane helix</keyword>
<reference evidence="10" key="1">
    <citation type="submission" date="2016-04" db="EMBL/GenBank/DDBJ databases">
        <authorList>
            <person name="Evans L.H."/>
            <person name="Alamgir A."/>
            <person name="Owens N."/>
            <person name="Weber N.D."/>
            <person name="Virtaneva K."/>
            <person name="Barbian K."/>
            <person name="Babar A."/>
            <person name="Rosenke K."/>
        </authorList>
    </citation>
    <scope>NUCLEOTIDE SEQUENCE [LARGE SCALE GENOMIC DNA]</scope>
    <source>
        <strain evidence="10">CBS 101.48</strain>
    </source>
</reference>
<dbReference type="Proteomes" id="UP000078561">
    <property type="component" value="Unassembled WGS sequence"/>
</dbReference>
<feature type="region of interest" description="Disordered" evidence="8">
    <location>
        <begin position="22"/>
        <end position="41"/>
    </location>
</feature>